<keyword evidence="1" id="KW-0812">Transmembrane</keyword>
<accession>G0UC51</accession>
<evidence type="ECO:0000313" key="3">
    <source>
        <dbReference type="EMBL" id="CCC53399.1"/>
    </source>
</evidence>
<dbReference type="AlphaFoldDB" id="G0UC51"/>
<reference evidence="3" key="1">
    <citation type="journal article" date="2012" name="Proc. Natl. Acad. Sci. U.S.A.">
        <title>Antigenic diversity is generated by distinct evolutionary mechanisms in African trypanosome species.</title>
        <authorList>
            <person name="Jackson A.P."/>
            <person name="Berry A."/>
            <person name="Aslett M."/>
            <person name="Allison H.C."/>
            <person name="Burton P."/>
            <person name="Vavrova-Anderson J."/>
            <person name="Brown R."/>
            <person name="Browne H."/>
            <person name="Corton N."/>
            <person name="Hauser H."/>
            <person name="Gamble J."/>
            <person name="Gilderthorp R."/>
            <person name="Marcello L."/>
            <person name="McQuillan J."/>
            <person name="Otto T.D."/>
            <person name="Quail M.A."/>
            <person name="Sanders M.J."/>
            <person name="van Tonder A."/>
            <person name="Ginger M.L."/>
            <person name="Field M.C."/>
            <person name="Barry J.D."/>
            <person name="Hertz-Fowler C."/>
            <person name="Berriman M."/>
        </authorList>
    </citation>
    <scope>NUCLEOTIDE SEQUENCE</scope>
    <source>
        <strain evidence="3">Y486</strain>
    </source>
</reference>
<evidence type="ECO:0000256" key="2">
    <source>
        <dbReference type="SAM" id="SignalP"/>
    </source>
</evidence>
<keyword evidence="2" id="KW-0732">Signal</keyword>
<protein>
    <submittedName>
        <fullName evidence="3">Uncharacterized protein</fullName>
    </submittedName>
</protein>
<dbReference type="VEuPathDB" id="TriTrypDB:TvY486_1108830"/>
<feature type="transmembrane region" description="Helical" evidence="1">
    <location>
        <begin position="84"/>
        <end position="104"/>
    </location>
</feature>
<feature type="signal peptide" evidence="2">
    <location>
        <begin position="1"/>
        <end position="20"/>
    </location>
</feature>
<keyword evidence="1" id="KW-0472">Membrane</keyword>
<organism evidence="3">
    <name type="scientific">Trypanosoma vivax (strain Y486)</name>
    <dbReference type="NCBI Taxonomy" id="1055687"/>
    <lineage>
        <taxon>Eukaryota</taxon>
        <taxon>Discoba</taxon>
        <taxon>Euglenozoa</taxon>
        <taxon>Kinetoplastea</taxon>
        <taxon>Metakinetoplastina</taxon>
        <taxon>Trypanosomatida</taxon>
        <taxon>Trypanosomatidae</taxon>
        <taxon>Trypanosoma</taxon>
        <taxon>Duttonella</taxon>
    </lineage>
</organism>
<evidence type="ECO:0000256" key="1">
    <source>
        <dbReference type="SAM" id="Phobius"/>
    </source>
</evidence>
<name>G0UC51_TRYVY</name>
<dbReference type="EMBL" id="HE573027">
    <property type="protein sequence ID" value="CCC53399.1"/>
    <property type="molecule type" value="Genomic_DNA"/>
</dbReference>
<feature type="transmembrane region" description="Helical" evidence="1">
    <location>
        <begin position="50"/>
        <end position="72"/>
    </location>
</feature>
<proteinExistence type="predicted"/>
<keyword evidence="1" id="KW-1133">Transmembrane helix</keyword>
<gene>
    <name evidence="3" type="ORF">TVY486_1108830</name>
</gene>
<sequence>MILWLIVNVLSAWDIGRSSGRPQLCSLVRIPFPMPFTYCLFSSATYTTRMLFFFLSLLFRCSLWLFSLLSLVRVRVCACSCPDVQQAALSVLYVLIKFSLFVLVDVPI</sequence>
<feature type="chain" id="PRO_5003410122" evidence="2">
    <location>
        <begin position="21"/>
        <end position="108"/>
    </location>
</feature>